<dbReference type="PANTHER" id="PTHR43030:SF1">
    <property type="entry name" value="PHOSPHOENOLPYRUVATE SYNTHASE"/>
    <property type="match status" value="1"/>
</dbReference>
<comment type="caution">
    <text evidence="17">The sequence shown here is derived from an EMBL/GenBank/DDBJ whole genome shotgun (WGS) entry which is preliminary data.</text>
</comment>
<evidence type="ECO:0000256" key="7">
    <source>
        <dbReference type="ARBA" id="ARBA00022679"/>
    </source>
</evidence>
<evidence type="ECO:0000256" key="13">
    <source>
        <dbReference type="ARBA" id="ARBA00033470"/>
    </source>
</evidence>
<evidence type="ECO:0000256" key="1">
    <source>
        <dbReference type="ARBA" id="ARBA00001946"/>
    </source>
</evidence>
<comment type="pathway">
    <text evidence="3">Carbohydrate biosynthesis; gluconeogenesis.</text>
</comment>
<protein>
    <recommendedName>
        <fullName evidence="6">Phosphoenolpyruvate synthase</fullName>
        <ecNumber evidence="5">2.7.9.2</ecNumber>
    </recommendedName>
    <alternativeName>
        <fullName evidence="13">Pyruvate, water dikinase</fullName>
    </alternativeName>
</protein>
<dbReference type="InterPro" id="IPR013815">
    <property type="entry name" value="ATP_grasp_subdomain_1"/>
</dbReference>
<evidence type="ECO:0000313" key="17">
    <source>
        <dbReference type="EMBL" id="KKR06234.1"/>
    </source>
</evidence>
<dbReference type="GO" id="GO:0006094">
    <property type="term" value="P:gluconeogenesis"/>
    <property type="evidence" value="ECO:0007669"/>
    <property type="project" value="UniProtKB-UniPathway"/>
</dbReference>
<evidence type="ECO:0000256" key="12">
    <source>
        <dbReference type="ARBA" id="ARBA00022842"/>
    </source>
</evidence>
<evidence type="ECO:0000259" key="15">
    <source>
        <dbReference type="Pfam" id="PF00391"/>
    </source>
</evidence>
<keyword evidence="17" id="KW-0670">Pyruvate</keyword>
<dbReference type="AlphaFoldDB" id="A0A0G0MQC5"/>
<evidence type="ECO:0000256" key="2">
    <source>
        <dbReference type="ARBA" id="ARBA00002988"/>
    </source>
</evidence>
<evidence type="ECO:0000259" key="16">
    <source>
        <dbReference type="Pfam" id="PF01326"/>
    </source>
</evidence>
<dbReference type="InterPro" id="IPR002192">
    <property type="entry name" value="PPDK_AMP/ATP-bd"/>
</dbReference>
<evidence type="ECO:0000256" key="11">
    <source>
        <dbReference type="ARBA" id="ARBA00022840"/>
    </source>
</evidence>
<comment type="catalytic activity">
    <reaction evidence="14">
        <text>pyruvate + ATP + H2O = phosphoenolpyruvate + AMP + phosphate + 2 H(+)</text>
        <dbReference type="Rhea" id="RHEA:11364"/>
        <dbReference type="ChEBI" id="CHEBI:15361"/>
        <dbReference type="ChEBI" id="CHEBI:15377"/>
        <dbReference type="ChEBI" id="CHEBI:15378"/>
        <dbReference type="ChEBI" id="CHEBI:30616"/>
        <dbReference type="ChEBI" id="CHEBI:43474"/>
        <dbReference type="ChEBI" id="CHEBI:58702"/>
        <dbReference type="ChEBI" id="CHEBI:456215"/>
        <dbReference type="EC" id="2.7.9.2"/>
    </reaction>
</comment>
<dbReference type="Pfam" id="PF01326">
    <property type="entry name" value="PPDK_N"/>
    <property type="match status" value="1"/>
</dbReference>
<comment type="cofactor">
    <cofactor evidence="1">
        <name>Mg(2+)</name>
        <dbReference type="ChEBI" id="CHEBI:18420"/>
    </cofactor>
</comment>
<keyword evidence="9" id="KW-0547">Nucleotide-binding</keyword>
<evidence type="ECO:0000313" key="18">
    <source>
        <dbReference type="Proteomes" id="UP000034799"/>
    </source>
</evidence>
<dbReference type="GO" id="GO:0005524">
    <property type="term" value="F:ATP binding"/>
    <property type="evidence" value="ECO:0007669"/>
    <property type="project" value="UniProtKB-KW"/>
</dbReference>
<reference evidence="17 18" key="1">
    <citation type="journal article" date="2015" name="Nature">
        <title>rRNA introns, odd ribosomes, and small enigmatic genomes across a large radiation of phyla.</title>
        <authorList>
            <person name="Brown C.T."/>
            <person name="Hug L.A."/>
            <person name="Thomas B.C."/>
            <person name="Sharon I."/>
            <person name="Castelle C.J."/>
            <person name="Singh A."/>
            <person name="Wilkins M.J."/>
            <person name="Williams K.H."/>
            <person name="Banfield J.F."/>
        </authorList>
    </citation>
    <scope>NUCLEOTIDE SEQUENCE [LARGE SCALE GENOMIC DNA]</scope>
</reference>
<accession>A0A0G0MQC5</accession>
<evidence type="ECO:0000256" key="14">
    <source>
        <dbReference type="ARBA" id="ARBA00047700"/>
    </source>
</evidence>
<dbReference type="InterPro" id="IPR040442">
    <property type="entry name" value="Pyrv_kinase-like_dom_sf"/>
</dbReference>
<dbReference type="STRING" id="1619100.UT34_C0001G0274"/>
<evidence type="ECO:0000256" key="8">
    <source>
        <dbReference type="ARBA" id="ARBA00022723"/>
    </source>
</evidence>
<keyword evidence="7" id="KW-0808">Transferase</keyword>
<evidence type="ECO:0000256" key="6">
    <source>
        <dbReference type="ARBA" id="ARBA00021623"/>
    </source>
</evidence>
<dbReference type="InterPro" id="IPR008279">
    <property type="entry name" value="PEP-util_enz_mobile_dom"/>
</dbReference>
<name>A0A0G0MQC5_9BACT</name>
<evidence type="ECO:0000256" key="3">
    <source>
        <dbReference type="ARBA" id="ARBA00004742"/>
    </source>
</evidence>
<dbReference type="GO" id="GO:0008986">
    <property type="term" value="F:pyruvate, water dikinase activity"/>
    <property type="evidence" value="ECO:0007669"/>
    <property type="project" value="UniProtKB-EC"/>
</dbReference>
<evidence type="ECO:0000256" key="5">
    <source>
        <dbReference type="ARBA" id="ARBA00011996"/>
    </source>
</evidence>
<evidence type="ECO:0000256" key="10">
    <source>
        <dbReference type="ARBA" id="ARBA00022777"/>
    </source>
</evidence>
<keyword evidence="12" id="KW-0460">Magnesium</keyword>
<dbReference type="Gene3D" id="3.50.30.10">
    <property type="entry name" value="Phosphohistidine domain"/>
    <property type="match status" value="1"/>
</dbReference>
<dbReference type="PANTHER" id="PTHR43030">
    <property type="entry name" value="PHOSPHOENOLPYRUVATE SYNTHASE"/>
    <property type="match status" value="1"/>
</dbReference>
<proteinExistence type="inferred from homology"/>
<evidence type="ECO:0000256" key="4">
    <source>
        <dbReference type="ARBA" id="ARBA00007837"/>
    </source>
</evidence>
<sequence>MSQEPSKNSERPVLHFEDASVSEVNESNVGRKGLSLFKTHHFDAPVPDFFTIHPDVFSQFSSMVFKEKKHEIDSMKESLEHRDVLNMFTRFDFENEVTSEIVKNYTKLSGFTDAWVSVRSSVSFPKRPEVSFSGLFETQLNVRGVDSVLKAIKHVYASVFSDSVVKYCVNESIDLSEVGLAIVVQKMVQPEASGVVFTIDPITMDDTKMSVEAVYGLGDVISNGEITPDSYVLFKKDLSIIEKHIAPQEWMKVRTLKAGGINTSEKIQISPAWSHRQKLEDKYILEAAKIGLRLEDRMEEAIDVEWVLSGGRLWVLQAKSTFGKASIISNIQFGHNSFVADTLYKVVMEILSRNDDMATLERKAMMEAQRYIEKELEKKETIKENAKVISQAGTSISKGGEEFLLSGIGASFGIVEGKAVVYEDKEVPVGKGDILILKSYNNDLYPLLSNAGGVVIDTGGLTSDAAIVCRELNIPAIVGTSVATSKLHTGDSVKIDGNSGSVYVIDKAKAEHKYIAEEINVKLQELPAAAERVEVLEENVSKIVLTQPVSKSSDIVRTATKVFVSDGNMQEIVNSDGVAYISLDKLMIENDRHPLAYVEEKKYKEYADSIAKKIDAIAGMVSPNEIVVSIGECSIGKFKKLTRGKDFETSSLPDRTMGAVRYLDNLKLLDLALRIVKRTRNVLHNRNVSLGVHSPMNGTVMKELKKHITASGLRRTATFNLYVIIENPSEVIVLDDIAGADIDGMILNTPSIAKQMQGLTYENSDTKYDLEIGSMFKVIDNVVETTRKERKRSIIVAQDSTEILKYSVSKGVYGVVVNTDVIGSKRTVSDAEAKILLGAK</sequence>
<comment type="similarity">
    <text evidence="4">Belongs to the PEP-utilizing enzyme family.</text>
</comment>
<dbReference type="Gene3D" id="3.20.20.60">
    <property type="entry name" value="Phosphoenolpyruvate-binding domains"/>
    <property type="match status" value="1"/>
</dbReference>
<dbReference type="EMBL" id="LBWK01000001">
    <property type="protein sequence ID" value="KKR06234.1"/>
    <property type="molecule type" value="Genomic_DNA"/>
</dbReference>
<dbReference type="Gene3D" id="3.30.1490.20">
    <property type="entry name" value="ATP-grasp fold, A domain"/>
    <property type="match status" value="1"/>
</dbReference>
<dbReference type="InterPro" id="IPR006319">
    <property type="entry name" value="PEP_synth"/>
</dbReference>
<organism evidence="17 18">
    <name type="scientific">candidate division WS6 bacterium GW2011_GWF2_39_15</name>
    <dbReference type="NCBI Taxonomy" id="1619100"/>
    <lineage>
        <taxon>Bacteria</taxon>
        <taxon>Candidatus Dojkabacteria</taxon>
    </lineage>
</organism>
<dbReference type="GO" id="GO:0046872">
    <property type="term" value="F:metal ion binding"/>
    <property type="evidence" value="ECO:0007669"/>
    <property type="project" value="UniProtKB-KW"/>
</dbReference>
<dbReference type="Gene3D" id="3.30.470.20">
    <property type="entry name" value="ATP-grasp fold, B domain"/>
    <property type="match status" value="1"/>
</dbReference>
<dbReference type="SUPFAM" id="SSF56059">
    <property type="entry name" value="Glutathione synthetase ATP-binding domain-like"/>
    <property type="match status" value="1"/>
</dbReference>
<dbReference type="InterPro" id="IPR036637">
    <property type="entry name" value="Phosphohistidine_dom_sf"/>
</dbReference>
<dbReference type="Proteomes" id="UP000034799">
    <property type="component" value="Unassembled WGS sequence"/>
</dbReference>
<gene>
    <name evidence="17" type="ORF">UT34_C0001G0274</name>
</gene>
<keyword evidence="8" id="KW-0479">Metal-binding</keyword>
<feature type="domain" description="PEP-utilising enzyme mobile" evidence="15">
    <location>
        <begin position="431"/>
        <end position="500"/>
    </location>
</feature>
<dbReference type="UniPathway" id="UPA00138"/>
<dbReference type="SUPFAM" id="SSF52009">
    <property type="entry name" value="Phosphohistidine domain"/>
    <property type="match status" value="1"/>
</dbReference>
<evidence type="ECO:0000256" key="9">
    <source>
        <dbReference type="ARBA" id="ARBA00022741"/>
    </source>
</evidence>
<feature type="domain" description="Pyruvate phosphate dikinase AMP/ATP-binding" evidence="16">
    <location>
        <begin position="28"/>
        <end position="319"/>
    </location>
</feature>
<comment type="function">
    <text evidence="2">Catalyzes the phosphorylation of pyruvate to phosphoenolpyruvate.</text>
</comment>
<dbReference type="EC" id="2.7.9.2" evidence="5"/>
<dbReference type="Pfam" id="PF00391">
    <property type="entry name" value="PEP-utilizers"/>
    <property type="match status" value="1"/>
</dbReference>
<keyword evidence="11" id="KW-0067">ATP-binding</keyword>
<keyword evidence="10" id="KW-0418">Kinase</keyword>